<proteinExistence type="predicted"/>
<reference evidence="1 2" key="1">
    <citation type="journal article" date="2023" name="Limnol Oceanogr Lett">
        <title>Environmental adaptations by the intertidal Antarctic cyanobacterium Halotia branconii CENA392 as revealed using long-read genome sequencing.</title>
        <authorList>
            <person name="Dextro R.B."/>
            <person name="Delbaje E."/>
            <person name="Freitas P.N.N."/>
            <person name="Geraldes V."/>
            <person name="Pinto E."/>
            <person name="Long P.F."/>
            <person name="Fiore M.F."/>
        </authorList>
    </citation>
    <scope>NUCLEOTIDE SEQUENCE [LARGE SCALE GENOMIC DNA]</scope>
    <source>
        <strain evidence="1 2">CENA392</strain>
    </source>
</reference>
<keyword evidence="2" id="KW-1185">Reference proteome</keyword>
<accession>A0AAJ6NWG3</accession>
<dbReference type="InterPro" id="IPR011749">
    <property type="entry name" value="CHP02243"/>
</dbReference>
<protein>
    <submittedName>
        <fullName evidence="1">Baseplate assembly protein</fullName>
    </submittedName>
</protein>
<dbReference type="KEGG" id="hbq:QI031_11200"/>
<evidence type="ECO:0000313" key="2">
    <source>
        <dbReference type="Proteomes" id="UP001223520"/>
    </source>
</evidence>
<dbReference type="Proteomes" id="UP001223520">
    <property type="component" value="Chromosome"/>
</dbReference>
<dbReference type="RefSeq" id="WP_281485237.1">
    <property type="nucleotide sequence ID" value="NZ_CP124543.1"/>
</dbReference>
<evidence type="ECO:0000313" key="1">
    <source>
        <dbReference type="EMBL" id="WGV28003.1"/>
    </source>
</evidence>
<sequence length="935" mass="105017">MPASPKIDNRDFETILQEIRKLIPFYTPEWIVSERKDSGLALVKIFAHMFTGTLHQLNLVPEKNFIAFLDMLGVKLLPAVQSRAPVTFKLSDGARTTVLIPAKTQMTAQPVRGGDSIVFETERNIVATPAKLVDVYSVNNKEDDIFLAPPNFLAIEKRTPFSARLVQDAQLKDTNLFLDHTSELKVGDILKIGETHTLSSIEYVEVDKISDNQVTIKNKLNAKYYTDTLVKKVLVFELFTGMNRQEHILYLGHQEIFKITASVQITLEITGSQIKLLDSNSNLVQWEYWGGQENKPFEWHEFDSCTFESGKIILNKKNNDEITEIEVNSIKSRWIRCITVNKLPEKNLPLIKDIKITSTTLTAGETTTELSPDTTAPAASTLDYCLIFNNLQYQDKTKESKTSKDFQPFQPLSDDKHQTLYLGFDAPPVKGPISIFLALEIQAYIKANMPRISWEYYRRQNGKGEWARLDVADGTNNLTQSGIVEFIGADDFAQTLRFSKSLYWIRAVDINDKFKSPEKIVAKDNQLKGFVPAPKIKGIYLNTTWASQTQSINNEILGSSDGRAEQTFKLFKFPVIAEEIWVDELSALSADERKELLGKPYVKEVKDGEDNTIGFWIKWQPQEELLESTSVDRHYEIDRTFGVIKFGNGIQGAIPPIGAANIIANYQFGGGERGNVGSFAIKNLTSSIAYIDSVTNPEPAEGGSDTELLEKALERGSYILKHRNRAVAKEDFERLTYQASPSIARVKCLPNFNDEKKSQVGWVSVIVIPKSSKAEPQPSLQLRQTVEKYLQNHAANVVISPKHLHVCGPTYLKINIQATLIAAEVDAVPFVEQMATQKLKAFLHPLTGGDFGQGWEFERLPCLSDFYTLLGSIPDLDRVDSLSMTVKDTDTDRIWQITPDSPIANNKISYAFALVCNGKHQIDVKANINSKVIVS</sequence>
<dbReference type="AlphaFoldDB" id="A0AAJ6NWG3"/>
<gene>
    <name evidence="1" type="ORF">QI031_11200</name>
</gene>
<organism evidence="1 2">
    <name type="scientific">Halotia branconii CENA392</name>
    <dbReference type="NCBI Taxonomy" id="1539056"/>
    <lineage>
        <taxon>Bacteria</taxon>
        <taxon>Bacillati</taxon>
        <taxon>Cyanobacteriota</taxon>
        <taxon>Cyanophyceae</taxon>
        <taxon>Nostocales</taxon>
        <taxon>Nodulariaceae</taxon>
        <taxon>Halotia</taxon>
    </lineage>
</organism>
<dbReference type="NCBIfam" id="TIGR02243">
    <property type="entry name" value="putative baseplate assembly protein"/>
    <property type="match status" value="1"/>
</dbReference>
<dbReference type="EMBL" id="CP124543">
    <property type="protein sequence ID" value="WGV28003.1"/>
    <property type="molecule type" value="Genomic_DNA"/>
</dbReference>
<name>A0AAJ6NWG3_9CYAN</name>